<evidence type="ECO:0000256" key="2">
    <source>
        <dbReference type="ARBA" id="ARBA00012438"/>
    </source>
</evidence>
<dbReference type="EMBL" id="CP020083">
    <property type="protein sequence ID" value="ASR50943.1"/>
    <property type="molecule type" value="Genomic_DNA"/>
</dbReference>
<dbReference type="InterPro" id="IPR036890">
    <property type="entry name" value="HATPase_C_sf"/>
</dbReference>
<evidence type="ECO:0000256" key="5">
    <source>
        <dbReference type="ARBA" id="ARBA00022777"/>
    </source>
</evidence>
<organism evidence="9 10">
    <name type="scientific">Blastomonas fulva</name>
    <dbReference type="NCBI Taxonomy" id="1550728"/>
    <lineage>
        <taxon>Bacteria</taxon>
        <taxon>Pseudomonadati</taxon>
        <taxon>Pseudomonadota</taxon>
        <taxon>Alphaproteobacteria</taxon>
        <taxon>Sphingomonadales</taxon>
        <taxon>Sphingomonadaceae</taxon>
        <taxon>Blastomonas</taxon>
    </lineage>
</organism>
<dbReference type="Pfam" id="PF00512">
    <property type="entry name" value="HisKA"/>
    <property type="match status" value="1"/>
</dbReference>
<evidence type="ECO:0000256" key="6">
    <source>
        <dbReference type="PROSITE-ProRule" id="PRU00169"/>
    </source>
</evidence>
<name>A0ABM6M558_9SPHN</name>
<dbReference type="InterPro" id="IPR004358">
    <property type="entry name" value="Sig_transdc_His_kin-like_C"/>
</dbReference>
<keyword evidence="4" id="KW-0808">Transferase</keyword>
<feature type="modified residue" description="4-aspartylphosphate" evidence="6">
    <location>
        <position position="642"/>
    </location>
</feature>
<evidence type="ECO:0000256" key="4">
    <source>
        <dbReference type="ARBA" id="ARBA00022679"/>
    </source>
</evidence>
<dbReference type="SMART" id="SM00387">
    <property type="entry name" value="HATPase_c"/>
    <property type="match status" value="1"/>
</dbReference>
<dbReference type="Gene3D" id="1.10.287.130">
    <property type="match status" value="1"/>
</dbReference>
<dbReference type="InterPro" id="IPR003661">
    <property type="entry name" value="HisK_dim/P_dom"/>
</dbReference>
<dbReference type="PANTHER" id="PTHR43065:SF42">
    <property type="entry name" value="TWO-COMPONENT SENSOR PPRA"/>
    <property type="match status" value="1"/>
</dbReference>
<accession>A0ABM6M558</accession>
<dbReference type="Gene3D" id="3.30.565.10">
    <property type="entry name" value="Histidine kinase-like ATPase, C-terminal domain"/>
    <property type="match status" value="1"/>
</dbReference>
<dbReference type="Pfam" id="PF02518">
    <property type="entry name" value="HATPase_c"/>
    <property type="match status" value="1"/>
</dbReference>
<dbReference type="SUPFAM" id="SSF55781">
    <property type="entry name" value="GAF domain-like"/>
    <property type="match status" value="1"/>
</dbReference>
<evidence type="ECO:0000259" key="7">
    <source>
        <dbReference type="PROSITE" id="PS50109"/>
    </source>
</evidence>
<dbReference type="PROSITE" id="PS50110">
    <property type="entry name" value="RESPONSE_REGULATORY"/>
    <property type="match status" value="1"/>
</dbReference>
<evidence type="ECO:0000313" key="9">
    <source>
        <dbReference type="EMBL" id="ASR50943.1"/>
    </source>
</evidence>
<dbReference type="InterPro" id="IPR029016">
    <property type="entry name" value="GAF-like_dom_sf"/>
</dbReference>
<dbReference type="InterPro" id="IPR011006">
    <property type="entry name" value="CheY-like_superfamily"/>
</dbReference>
<dbReference type="Pfam" id="PF01590">
    <property type="entry name" value="GAF"/>
    <property type="match status" value="1"/>
</dbReference>
<evidence type="ECO:0000313" key="10">
    <source>
        <dbReference type="Proteomes" id="UP000258016"/>
    </source>
</evidence>
<dbReference type="SUPFAM" id="SSF55785">
    <property type="entry name" value="PYP-like sensor domain (PAS domain)"/>
    <property type="match status" value="1"/>
</dbReference>
<dbReference type="SMART" id="SM00388">
    <property type="entry name" value="HisKA"/>
    <property type="match status" value="1"/>
</dbReference>
<dbReference type="EC" id="2.7.13.3" evidence="2"/>
<keyword evidence="5" id="KW-0418">Kinase</keyword>
<protein>
    <recommendedName>
        <fullName evidence="2">histidine kinase</fullName>
        <ecNumber evidence="2">2.7.13.3</ecNumber>
    </recommendedName>
</protein>
<dbReference type="SMART" id="SM00065">
    <property type="entry name" value="GAF"/>
    <property type="match status" value="1"/>
</dbReference>
<feature type="domain" description="Histidine kinase" evidence="7">
    <location>
        <begin position="343"/>
        <end position="568"/>
    </location>
</feature>
<reference evidence="9 10" key="1">
    <citation type="submission" date="2017-03" db="EMBL/GenBank/DDBJ databases">
        <title>Complete genome sequence of Blastomonas fulva degrading microcsystin LR.</title>
        <authorList>
            <person name="Lee H.-g."/>
            <person name="Jin L."/>
            <person name="oh H.-M."/>
        </authorList>
    </citation>
    <scope>NUCLEOTIDE SEQUENCE [LARGE SCALE GENOMIC DNA]</scope>
    <source>
        <strain evidence="9 10">T2</strain>
    </source>
</reference>
<dbReference type="Gene3D" id="3.40.50.2300">
    <property type="match status" value="1"/>
</dbReference>
<dbReference type="Gene3D" id="3.30.450.20">
    <property type="entry name" value="PAS domain"/>
    <property type="match status" value="1"/>
</dbReference>
<dbReference type="PROSITE" id="PS50109">
    <property type="entry name" value="HIS_KIN"/>
    <property type="match status" value="1"/>
</dbReference>
<dbReference type="Gene3D" id="3.30.450.40">
    <property type="match status" value="1"/>
</dbReference>
<dbReference type="InterPro" id="IPR035965">
    <property type="entry name" value="PAS-like_dom_sf"/>
</dbReference>
<comment type="catalytic activity">
    <reaction evidence="1">
        <text>ATP + protein L-histidine = ADP + protein N-phospho-L-histidine.</text>
        <dbReference type="EC" id="2.7.13.3"/>
    </reaction>
</comment>
<dbReference type="SUPFAM" id="SSF47384">
    <property type="entry name" value="Homodimeric domain of signal transducing histidine kinase"/>
    <property type="match status" value="1"/>
</dbReference>
<gene>
    <name evidence="9" type="ORF">B5J99_05195</name>
</gene>
<dbReference type="InterPro" id="IPR003594">
    <property type="entry name" value="HATPase_dom"/>
</dbReference>
<dbReference type="InterPro" id="IPR003018">
    <property type="entry name" value="GAF"/>
</dbReference>
<dbReference type="PANTHER" id="PTHR43065">
    <property type="entry name" value="SENSOR HISTIDINE KINASE"/>
    <property type="match status" value="1"/>
</dbReference>
<keyword evidence="3 6" id="KW-0597">Phosphoprotein</keyword>
<dbReference type="SUPFAM" id="SSF55874">
    <property type="entry name" value="ATPase domain of HSP90 chaperone/DNA topoisomerase II/histidine kinase"/>
    <property type="match status" value="1"/>
</dbReference>
<evidence type="ECO:0000256" key="1">
    <source>
        <dbReference type="ARBA" id="ARBA00000085"/>
    </source>
</evidence>
<dbReference type="Proteomes" id="UP000258016">
    <property type="component" value="Chromosome"/>
</dbReference>
<evidence type="ECO:0000256" key="3">
    <source>
        <dbReference type="ARBA" id="ARBA00022553"/>
    </source>
</evidence>
<dbReference type="Pfam" id="PF00072">
    <property type="entry name" value="Response_reg"/>
    <property type="match status" value="1"/>
</dbReference>
<dbReference type="InterPro" id="IPR001789">
    <property type="entry name" value="Sig_transdc_resp-reg_receiver"/>
</dbReference>
<sequence length="710" mass="76144">MRPATPDNSTAMLALPRARPIYTHNRRQPAAGRPDRDMLLNLSHTIFKGDDDAARLAALRAYKLDPDDGDNALYADLVAIAQALGGCESAFISIVEEERQWFKAARGITLTQTPRAIAFCDHAIRSPEVMVVLDATTDPRFVDNPLVTGPPNIRFYAGAPIINADGYALGTLCLSDSAPRERFDDAPLLAALARQVAALLELRKQLIHQQIAADLAADQRDRLWDSSLDMMLITTVTGTLVAGNPAWEKAFGPVPLDGRAHVSDYFTDSAQGDLIAVASGESDVQTEREMRGADGQTIYASWSLAREGDLIFGIARDITRARAAEAQLAQVQRMESIGQLTGGIAHDFNNLLTIISGNLDIAQKRIASGQVDRAGQAIANARDGANRAANLTQRLLAYARRQSLTPTKIKPADLIRDLVPLASQALDDRHELKVECPDSLWPIIVDASQLENALLNLVVNARDAMDAPGEITVHAANAERTPEDADDGHGAPPGRYVRFCVNDSGSGISPEVAKHIFEPFFTTKDVGKGTGLGLSQVQGFVAQSGGFVTLDTAPGEGTTVILWLPVADDAESRPDRGSAGSADPACHEDCTILLAEDNAALRAHVCDVLQEAGFKVIDAEDGQAALDRVDASGTQPDLVLSDITMPRMDGKTLAVEIRKRWPEMPIVLMTGYAGGALDGDCPHNLLITKPFAPDDLVALIRRTLSAVPAI</sequence>
<dbReference type="SUPFAM" id="SSF52172">
    <property type="entry name" value="CheY-like"/>
    <property type="match status" value="1"/>
</dbReference>
<dbReference type="InterPro" id="IPR036097">
    <property type="entry name" value="HisK_dim/P_sf"/>
</dbReference>
<keyword evidence="10" id="KW-1185">Reference proteome</keyword>
<dbReference type="PRINTS" id="PR00344">
    <property type="entry name" value="BCTRLSENSOR"/>
</dbReference>
<dbReference type="InterPro" id="IPR005467">
    <property type="entry name" value="His_kinase_dom"/>
</dbReference>
<evidence type="ECO:0000259" key="8">
    <source>
        <dbReference type="PROSITE" id="PS50110"/>
    </source>
</evidence>
<dbReference type="SMART" id="SM00448">
    <property type="entry name" value="REC"/>
    <property type="match status" value="1"/>
</dbReference>
<feature type="domain" description="Response regulatory" evidence="8">
    <location>
        <begin position="591"/>
        <end position="704"/>
    </location>
</feature>
<proteinExistence type="predicted"/>